<dbReference type="Gene3D" id="1.20.120.30">
    <property type="entry name" value="Aspartate receptor, ligand-binding domain"/>
    <property type="match status" value="1"/>
</dbReference>
<dbReference type="PRINTS" id="PR00260">
    <property type="entry name" value="CHEMTRNSDUCR"/>
</dbReference>
<dbReference type="Pfam" id="PF13682">
    <property type="entry name" value="CZB"/>
    <property type="match status" value="1"/>
</dbReference>
<keyword evidence="9" id="KW-1185">Reference proteome</keyword>
<sequence>MFFGSKVDNSLIEGLKKEILELKTSLEEKDRELELSKKDFIIKLDSVTKSKDKEIELYKTISSFSQEEGLVIFDENYKLFFANDLSKTNIKDFSPIVDAVKDNEERVVLEECEAKMLVKKYDNYTIVSLQKTSIHDNKEGGLLERHNKNMTKSLSDTQNTYLELLKELQDMQKESRETANGSTQGLTLTKEVVIDTENLYKEIASENEVVESLVSKSKDIASVINIIQEIAFQTNILSLNAAVEAATAGEAGKGFAVVAQEVRNLASRSADAAKQIKDVVTTIQKETEKIKESSDIVTGVVNETKGRIESLSKLMNTFQKNSNRAVYEVESISNKIFINLAKLDHVIYKNNLYQLIFGNTHNFKPVDHTQCRLGQWYNTGLGKQEFSFTQSYKGLDTPHTIVHKEANILANECSGSEIACSKELIENKIDLVEKASEQVFIFLDRILEEKNEQVMKEAASKLFNEEKK</sequence>
<dbReference type="EMBL" id="CP031367">
    <property type="protein sequence ID" value="AXK49268.1"/>
    <property type="molecule type" value="Genomic_DNA"/>
</dbReference>
<gene>
    <name evidence="6" type="ORF">ATR_1411</name>
    <name evidence="7" type="ORF">CRU87_05400</name>
</gene>
<evidence type="ECO:0000256" key="3">
    <source>
        <dbReference type="PROSITE-ProRule" id="PRU00284"/>
    </source>
</evidence>
<dbReference type="EMBL" id="PDKD01000007">
    <property type="protein sequence ID" value="RXJ91453.1"/>
    <property type="molecule type" value="Genomic_DNA"/>
</dbReference>
<evidence type="ECO:0000313" key="9">
    <source>
        <dbReference type="Proteomes" id="UP000289132"/>
    </source>
</evidence>
<reference evidence="7 9" key="1">
    <citation type="submission" date="2017-10" db="EMBL/GenBank/DDBJ databases">
        <title>Genomics of the genus Arcobacter.</title>
        <authorList>
            <person name="Perez-Cataluna A."/>
            <person name="Figueras M.J."/>
        </authorList>
    </citation>
    <scope>NUCLEOTIDE SEQUENCE [LARGE SCALE GENOMIC DNA]</scope>
    <source>
        <strain evidence="7 9">LMG 25534</strain>
    </source>
</reference>
<organism evidence="6 8">
    <name type="scientific">Aliarcobacter trophiarum LMG 25534</name>
    <dbReference type="NCBI Taxonomy" id="1032241"/>
    <lineage>
        <taxon>Bacteria</taxon>
        <taxon>Pseudomonadati</taxon>
        <taxon>Campylobacterota</taxon>
        <taxon>Epsilonproteobacteria</taxon>
        <taxon>Campylobacterales</taxon>
        <taxon>Arcobacteraceae</taxon>
        <taxon>Aliarcobacter</taxon>
    </lineage>
</organism>
<evidence type="ECO:0000256" key="2">
    <source>
        <dbReference type="ARBA" id="ARBA00029447"/>
    </source>
</evidence>
<dbReference type="InterPro" id="IPR004090">
    <property type="entry name" value="Chemotax_Me-accpt_rcpt"/>
</dbReference>
<dbReference type="SUPFAM" id="SSF58104">
    <property type="entry name" value="Methyl-accepting chemotaxis protein (MCP) signaling domain"/>
    <property type="match status" value="1"/>
</dbReference>
<dbReference type="InterPro" id="IPR025991">
    <property type="entry name" value="Chemoreceptor_zinc-bind_dom"/>
</dbReference>
<dbReference type="GO" id="GO:0007165">
    <property type="term" value="P:signal transduction"/>
    <property type="evidence" value="ECO:0007669"/>
    <property type="project" value="UniProtKB-KW"/>
</dbReference>
<accession>A0AAD0QKN7</accession>
<dbReference type="Proteomes" id="UP000289132">
    <property type="component" value="Unassembled WGS sequence"/>
</dbReference>
<evidence type="ECO:0000259" key="5">
    <source>
        <dbReference type="PROSITE" id="PS50111"/>
    </source>
</evidence>
<name>A0AAD0QKN7_9BACT</name>
<evidence type="ECO:0000256" key="1">
    <source>
        <dbReference type="ARBA" id="ARBA00023224"/>
    </source>
</evidence>
<dbReference type="PANTHER" id="PTHR32089">
    <property type="entry name" value="METHYL-ACCEPTING CHEMOTAXIS PROTEIN MCPB"/>
    <property type="match status" value="1"/>
</dbReference>
<keyword evidence="1 3" id="KW-0807">Transducer</keyword>
<proteinExistence type="inferred from homology"/>
<evidence type="ECO:0000313" key="8">
    <source>
        <dbReference type="Proteomes" id="UP000254504"/>
    </source>
</evidence>
<dbReference type="InterPro" id="IPR004089">
    <property type="entry name" value="MCPsignal_dom"/>
</dbReference>
<reference evidence="6 8" key="2">
    <citation type="submission" date="2018-07" db="EMBL/GenBank/DDBJ databases">
        <title>Complete genome of the Arcobacter trophiarum type strain LMG 25534.</title>
        <authorList>
            <person name="Miller W.G."/>
            <person name="Yee E."/>
        </authorList>
    </citation>
    <scope>NUCLEOTIDE SEQUENCE [LARGE SCALE GENOMIC DNA]</scope>
    <source>
        <strain evidence="6 8">LMG 25534</strain>
    </source>
</reference>
<dbReference type="PROSITE" id="PS50111">
    <property type="entry name" value="CHEMOTAXIS_TRANSDUC_2"/>
    <property type="match status" value="1"/>
</dbReference>
<feature type="coiled-coil region" evidence="4">
    <location>
        <begin position="12"/>
        <end position="39"/>
    </location>
</feature>
<comment type="similarity">
    <text evidence="2">Belongs to the methyl-accepting chemotaxis (MCP) protein family.</text>
</comment>
<dbReference type="Proteomes" id="UP000254504">
    <property type="component" value="Chromosome"/>
</dbReference>
<dbReference type="SMART" id="SM00283">
    <property type="entry name" value="MA"/>
    <property type="match status" value="1"/>
</dbReference>
<evidence type="ECO:0000256" key="4">
    <source>
        <dbReference type="SAM" id="Coils"/>
    </source>
</evidence>
<protein>
    <submittedName>
        <fullName evidence="7">Chemotaxis protein</fullName>
    </submittedName>
    <submittedName>
        <fullName evidence="6">MCP-domain signal transduction protein (Chemoreceptor zinc-binding domain)</fullName>
    </submittedName>
</protein>
<dbReference type="GO" id="GO:0016020">
    <property type="term" value="C:membrane"/>
    <property type="evidence" value="ECO:0007669"/>
    <property type="project" value="InterPro"/>
</dbReference>
<dbReference type="GO" id="GO:0006935">
    <property type="term" value="P:chemotaxis"/>
    <property type="evidence" value="ECO:0007669"/>
    <property type="project" value="InterPro"/>
</dbReference>
<evidence type="ECO:0000313" key="7">
    <source>
        <dbReference type="EMBL" id="RXJ91453.1"/>
    </source>
</evidence>
<dbReference type="GO" id="GO:0004888">
    <property type="term" value="F:transmembrane signaling receptor activity"/>
    <property type="evidence" value="ECO:0007669"/>
    <property type="project" value="InterPro"/>
</dbReference>
<dbReference type="Pfam" id="PF00015">
    <property type="entry name" value="MCPsignal"/>
    <property type="match status" value="1"/>
</dbReference>
<dbReference type="Gene3D" id="6.10.250.3200">
    <property type="match status" value="1"/>
</dbReference>
<dbReference type="AlphaFoldDB" id="A0AAD0QKN7"/>
<evidence type="ECO:0000313" key="6">
    <source>
        <dbReference type="EMBL" id="AXK49268.1"/>
    </source>
</evidence>
<dbReference type="PANTHER" id="PTHR32089:SF112">
    <property type="entry name" value="LYSOZYME-LIKE PROTEIN-RELATED"/>
    <property type="match status" value="1"/>
</dbReference>
<dbReference type="KEGG" id="atp:ATR_1411"/>
<keyword evidence="4" id="KW-0175">Coiled coil</keyword>
<feature type="domain" description="Methyl-accepting transducer" evidence="5">
    <location>
        <begin position="153"/>
        <end position="333"/>
    </location>
</feature>